<dbReference type="RefSeq" id="WP_132985675.1">
    <property type="nucleotide sequence ID" value="NZ_BMME01000001.1"/>
</dbReference>
<protein>
    <submittedName>
        <fullName evidence="3">Uncharacterized protein</fullName>
    </submittedName>
</protein>
<dbReference type="Proteomes" id="UP000599009">
    <property type="component" value="Unassembled WGS sequence"/>
</dbReference>
<proteinExistence type="predicted"/>
<comment type="caution">
    <text evidence="3">The sequence shown here is derived from an EMBL/GenBank/DDBJ whole genome shotgun (WGS) entry which is preliminary data.</text>
</comment>
<dbReference type="EMBL" id="BMME01000001">
    <property type="protein sequence ID" value="GGJ98213.1"/>
    <property type="molecule type" value="Genomic_DNA"/>
</dbReference>
<feature type="region of interest" description="Disordered" evidence="1">
    <location>
        <begin position="40"/>
        <end position="62"/>
    </location>
</feature>
<evidence type="ECO:0000256" key="2">
    <source>
        <dbReference type="SAM" id="Phobius"/>
    </source>
</evidence>
<name>A0ABQ2E6Y6_9GAMM</name>
<reference evidence="4" key="1">
    <citation type="journal article" date="2019" name="Int. J. Syst. Evol. Microbiol.">
        <title>The Global Catalogue of Microorganisms (GCM) 10K type strain sequencing project: providing services to taxonomists for standard genome sequencing and annotation.</title>
        <authorList>
            <consortium name="The Broad Institute Genomics Platform"/>
            <consortium name="The Broad Institute Genome Sequencing Center for Infectious Disease"/>
            <person name="Wu L."/>
            <person name="Ma J."/>
        </authorList>
    </citation>
    <scope>NUCLEOTIDE SEQUENCE [LARGE SCALE GENOMIC DNA]</scope>
    <source>
        <strain evidence="4">CGMCC 1.8985</strain>
    </source>
</reference>
<evidence type="ECO:0000313" key="3">
    <source>
        <dbReference type="EMBL" id="GGJ98213.1"/>
    </source>
</evidence>
<evidence type="ECO:0000313" key="4">
    <source>
        <dbReference type="Proteomes" id="UP000599009"/>
    </source>
</evidence>
<feature type="transmembrane region" description="Helical" evidence="2">
    <location>
        <begin position="12"/>
        <end position="32"/>
    </location>
</feature>
<keyword evidence="4" id="KW-1185">Reference proteome</keyword>
<sequence length="62" mass="7217">MALFPRRAHARIWRRLAFATLLAMLLMCYWMALRALERQAGDGTQPVVRPAPMLDRHTPRVD</sequence>
<keyword evidence="2" id="KW-1133">Transmembrane helix</keyword>
<evidence type="ECO:0000256" key="1">
    <source>
        <dbReference type="SAM" id="MobiDB-lite"/>
    </source>
</evidence>
<keyword evidence="2" id="KW-0472">Membrane</keyword>
<accession>A0ABQ2E6Y6</accession>
<organism evidence="3 4">
    <name type="scientific">Luteimonas terricola</name>
    <dbReference type="NCBI Taxonomy" id="645597"/>
    <lineage>
        <taxon>Bacteria</taxon>
        <taxon>Pseudomonadati</taxon>
        <taxon>Pseudomonadota</taxon>
        <taxon>Gammaproteobacteria</taxon>
        <taxon>Lysobacterales</taxon>
        <taxon>Lysobacteraceae</taxon>
        <taxon>Luteimonas</taxon>
    </lineage>
</organism>
<gene>
    <name evidence="3" type="ORF">GCM10011394_03900</name>
</gene>
<keyword evidence="2" id="KW-0812">Transmembrane</keyword>